<keyword evidence="2" id="KW-0175">Coiled coil</keyword>
<feature type="domain" description="EF-hand" evidence="4">
    <location>
        <begin position="19"/>
        <end position="54"/>
    </location>
</feature>
<proteinExistence type="predicted"/>
<dbReference type="PROSITE" id="PS00018">
    <property type="entry name" value="EF_HAND_1"/>
    <property type="match status" value="1"/>
</dbReference>
<dbReference type="PANTHER" id="PTHR47026">
    <property type="entry name" value="PIGMENTOSA GTPASE REGULATOR-LIKE PROTEIN, PUTATIVE-RELATED"/>
    <property type="match status" value="1"/>
</dbReference>
<name>A0A6V1W3Y9_HETAK</name>
<dbReference type="SMART" id="SM00054">
    <property type="entry name" value="EFh"/>
    <property type="match status" value="2"/>
</dbReference>
<sequence length="390" mass="45419">MSENEDEYIPEERTPFSREEINALHGIFALYDADNSGYIQVEELENIFTKIGKNPDEAAALLQEVDNRAGGERDGQISFDEFVDLLALQKAAGDGDPNSDGGPDQKVLEFLRILEEYRLKCEEEGDYLEAGRANRQLGLLKAQEEKRQQKTIRARQVAERQDVQIAHNMQYNDFNAAWDKYMEEYDGMAQMYIQQMTERHAVNLLEFQQGLQQEMRDRPPKWGRELLEWRRRQHLMARQKNYAEAQKIKKIADQMEERERQAMQQSNAAVFARKEAKFRQQQQAELQALLKRIDARRKEHVKQRAVDSKRLLQRNRNVQAVLESKQNVECNRLFAEVKKTIHRSTLPPSKLDQPMAYSQSKKSTRRQGNEAKDSTIDSGFLHQEGPTFDG</sequence>
<evidence type="ECO:0000259" key="4">
    <source>
        <dbReference type="PROSITE" id="PS50222"/>
    </source>
</evidence>
<dbReference type="EMBL" id="HBIU01054430">
    <property type="protein sequence ID" value="CAE0647466.1"/>
    <property type="molecule type" value="Transcribed_RNA"/>
</dbReference>
<dbReference type="InterPro" id="IPR018247">
    <property type="entry name" value="EF_Hand_1_Ca_BS"/>
</dbReference>
<dbReference type="PROSITE" id="PS50222">
    <property type="entry name" value="EF_HAND_2"/>
    <property type="match status" value="1"/>
</dbReference>
<dbReference type="Pfam" id="PF13499">
    <property type="entry name" value="EF-hand_7"/>
    <property type="match status" value="1"/>
</dbReference>
<reference evidence="5" key="1">
    <citation type="submission" date="2021-01" db="EMBL/GenBank/DDBJ databases">
        <authorList>
            <person name="Corre E."/>
            <person name="Pelletier E."/>
            <person name="Niang G."/>
            <person name="Scheremetjew M."/>
            <person name="Finn R."/>
            <person name="Kale V."/>
            <person name="Holt S."/>
            <person name="Cochrane G."/>
            <person name="Meng A."/>
            <person name="Brown T."/>
            <person name="Cohen L."/>
        </authorList>
    </citation>
    <scope>NUCLEOTIDE SEQUENCE</scope>
    <source>
        <strain evidence="5">CCMP3107</strain>
    </source>
</reference>
<evidence type="ECO:0000256" key="3">
    <source>
        <dbReference type="SAM" id="MobiDB-lite"/>
    </source>
</evidence>
<protein>
    <recommendedName>
        <fullName evidence="4">EF-hand domain-containing protein</fullName>
    </recommendedName>
</protein>
<evidence type="ECO:0000256" key="2">
    <source>
        <dbReference type="SAM" id="Coils"/>
    </source>
</evidence>
<dbReference type="Gene3D" id="1.10.238.10">
    <property type="entry name" value="EF-hand"/>
    <property type="match status" value="1"/>
</dbReference>
<organism evidence="5">
    <name type="scientific">Heterosigma akashiwo</name>
    <name type="common">Chromophytic alga</name>
    <name type="synonym">Heterosigma carterae</name>
    <dbReference type="NCBI Taxonomy" id="2829"/>
    <lineage>
        <taxon>Eukaryota</taxon>
        <taxon>Sar</taxon>
        <taxon>Stramenopiles</taxon>
        <taxon>Ochrophyta</taxon>
        <taxon>Raphidophyceae</taxon>
        <taxon>Chattonellales</taxon>
        <taxon>Chattonellaceae</taxon>
        <taxon>Heterosigma</taxon>
    </lineage>
</organism>
<dbReference type="PANTHER" id="PTHR47026:SF2">
    <property type="entry name" value="FLAGELLAR ASSOCIATED PROTEIN"/>
    <property type="match status" value="1"/>
</dbReference>
<gene>
    <name evidence="5" type="ORF">HAKA00212_LOCUS23933</name>
</gene>
<evidence type="ECO:0000313" key="5">
    <source>
        <dbReference type="EMBL" id="CAE0647466.1"/>
    </source>
</evidence>
<accession>A0A6V1W3Y9</accession>
<feature type="coiled-coil region" evidence="2">
    <location>
        <begin position="245"/>
        <end position="299"/>
    </location>
</feature>
<dbReference type="CDD" id="cd00051">
    <property type="entry name" value="EFh"/>
    <property type="match status" value="1"/>
</dbReference>
<feature type="region of interest" description="Disordered" evidence="3">
    <location>
        <begin position="344"/>
        <end position="390"/>
    </location>
</feature>
<dbReference type="SUPFAM" id="SSF47473">
    <property type="entry name" value="EF-hand"/>
    <property type="match status" value="1"/>
</dbReference>
<dbReference type="AlphaFoldDB" id="A0A6V1W3Y9"/>
<keyword evidence="1" id="KW-0106">Calcium</keyword>
<dbReference type="GO" id="GO:0005509">
    <property type="term" value="F:calcium ion binding"/>
    <property type="evidence" value="ECO:0007669"/>
    <property type="project" value="InterPro"/>
</dbReference>
<dbReference type="InterPro" id="IPR002048">
    <property type="entry name" value="EF_hand_dom"/>
</dbReference>
<evidence type="ECO:0000256" key="1">
    <source>
        <dbReference type="ARBA" id="ARBA00022837"/>
    </source>
</evidence>
<dbReference type="InterPro" id="IPR011992">
    <property type="entry name" value="EF-hand-dom_pair"/>
</dbReference>